<dbReference type="PROSITE" id="PS51421">
    <property type="entry name" value="RAS"/>
    <property type="match status" value="1"/>
</dbReference>
<dbReference type="PROSITE" id="PS51419">
    <property type="entry name" value="RAB"/>
    <property type="match status" value="1"/>
</dbReference>
<gene>
    <name evidence="4" type="primary">COS41.2</name>
    <name evidence="4" type="ORF">AWC38_SpisGene18808</name>
</gene>
<dbReference type="Gene3D" id="3.40.50.300">
    <property type="entry name" value="P-loop containing nucleotide triphosphate hydrolases"/>
    <property type="match status" value="1"/>
</dbReference>
<evidence type="ECO:0000256" key="2">
    <source>
        <dbReference type="ARBA" id="ARBA00022741"/>
    </source>
</evidence>
<dbReference type="EMBL" id="LSMT01000510">
    <property type="protein sequence ID" value="PFX16901.1"/>
    <property type="molecule type" value="Genomic_DNA"/>
</dbReference>
<feature type="compositionally biased region" description="Basic and acidic residues" evidence="3">
    <location>
        <begin position="237"/>
        <end position="248"/>
    </location>
</feature>
<dbReference type="AlphaFoldDB" id="A0A2B4RH06"/>
<protein>
    <submittedName>
        <fullName evidence="4">Putative Ras-related protein Rab-33</fullName>
    </submittedName>
</protein>
<keyword evidence="2" id="KW-0547">Nucleotide-binding</keyword>
<dbReference type="SMART" id="SM00173">
    <property type="entry name" value="RAS"/>
    <property type="match status" value="1"/>
</dbReference>
<dbReference type="SMART" id="SM00174">
    <property type="entry name" value="RHO"/>
    <property type="match status" value="1"/>
</dbReference>
<comment type="similarity">
    <text evidence="1">Belongs to the small GTPase superfamily. Rab family.</text>
</comment>
<sequence length="248" mass="28755">MFYDKEDEDTDREVLAKEQVFKIIIIGDSGVGKTCLAHRFSTGKFPERTEATIGVDFWEKSLTLNGSSIRLQIWDTAGQERFRKSMVVHYYRNVSAVIFMYDITREGSFRALETWLQEYDNYGLTEIDGEGCSVPKLMIGNKCDLIHERTINSNEARKFADLHKMPMWEISTKNDEELETIESIFLTLAHKLVKSKTFMDRPLRYTSEDSKSESTRSKTKSGRFRNSQKRIKLKNQSGEHKKNCCESS</sequence>
<name>A0A2B4RH06_STYPI</name>
<dbReference type="FunFam" id="3.40.50.300:FF:002685">
    <property type="entry name" value="RAB33A, member RAS oncogene family"/>
    <property type="match status" value="1"/>
</dbReference>
<dbReference type="InterPro" id="IPR027417">
    <property type="entry name" value="P-loop_NTPase"/>
</dbReference>
<dbReference type="SMART" id="SM00176">
    <property type="entry name" value="RAN"/>
    <property type="match status" value="1"/>
</dbReference>
<feature type="compositionally biased region" description="Basic and acidic residues" evidence="3">
    <location>
        <begin position="205"/>
        <end position="216"/>
    </location>
</feature>
<dbReference type="GO" id="GO:0005525">
    <property type="term" value="F:GTP binding"/>
    <property type="evidence" value="ECO:0007669"/>
    <property type="project" value="InterPro"/>
</dbReference>
<dbReference type="GO" id="GO:0003924">
    <property type="term" value="F:GTPase activity"/>
    <property type="evidence" value="ECO:0007669"/>
    <property type="project" value="InterPro"/>
</dbReference>
<proteinExistence type="inferred from homology"/>
<dbReference type="Pfam" id="PF00071">
    <property type="entry name" value="Ras"/>
    <property type="match status" value="1"/>
</dbReference>
<organism evidence="4 5">
    <name type="scientific">Stylophora pistillata</name>
    <name type="common">Smooth cauliflower coral</name>
    <dbReference type="NCBI Taxonomy" id="50429"/>
    <lineage>
        <taxon>Eukaryota</taxon>
        <taxon>Metazoa</taxon>
        <taxon>Cnidaria</taxon>
        <taxon>Anthozoa</taxon>
        <taxon>Hexacorallia</taxon>
        <taxon>Scleractinia</taxon>
        <taxon>Astrocoeniina</taxon>
        <taxon>Pocilloporidae</taxon>
        <taxon>Stylophora</taxon>
    </lineage>
</organism>
<dbReference type="InterPro" id="IPR005225">
    <property type="entry name" value="Small_GTP-bd"/>
</dbReference>
<dbReference type="PRINTS" id="PR00449">
    <property type="entry name" value="RASTRNSFRMNG"/>
</dbReference>
<dbReference type="NCBIfam" id="TIGR00231">
    <property type="entry name" value="small_GTP"/>
    <property type="match status" value="1"/>
</dbReference>
<keyword evidence="5" id="KW-1185">Reference proteome</keyword>
<dbReference type="Proteomes" id="UP000225706">
    <property type="component" value="Unassembled WGS sequence"/>
</dbReference>
<reference evidence="5" key="1">
    <citation type="journal article" date="2017" name="bioRxiv">
        <title>Comparative analysis of the genomes of Stylophora pistillata and Acropora digitifera provides evidence for extensive differences between species of corals.</title>
        <authorList>
            <person name="Voolstra C.R."/>
            <person name="Li Y."/>
            <person name="Liew Y.J."/>
            <person name="Baumgarten S."/>
            <person name="Zoccola D."/>
            <person name="Flot J.-F."/>
            <person name="Tambutte S."/>
            <person name="Allemand D."/>
            <person name="Aranda M."/>
        </authorList>
    </citation>
    <scope>NUCLEOTIDE SEQUENCE [LARGE SCALE GENOMIC DNA]</scope>
</reference>
<accession>A0A2B4RH06</accession>
<feature type="compositionally biased region" description="Basic residues" evidence="3">
    <location>
        <begin position="217"/>
        <end position="233"/>
    </location>
</feature>
<dbReference type="SUPFAM" id="SSF52540">
    <property type="entry name" value="P-loop containing nucleoside triphosphate hydrolases"/>
    <property type="match status" value="1"/>
</dbReference>
<dbReference type="OrthoDB" id="10006973at2759"/>
<evidence type="ECO:0000256" key="1">
    <source>
        <dbReference type="ARBA" id="ARBA00006270"/>
    </source>
</evidence>
<comment type="caution">
    <text evidence="4">The sequence shown here is derived from an EMBL/GenBank/DDBJ whole genome shotgun (WGS) entry which is preliminary data.</text>
</comment>
<evidence type="ECO:0000256" key="3">
    <source>
        <dbReference type="SAM" id="MobiDB-lite"/>
    </source>
</evidence>
<evidence type="ECO:0000313" key="4">
    <source>
        <dbReference type="EMBL" id="PFX16901.1"/>
    </source>
</evidence>
<evidence type="ECO:0000313" key="5">
    <source>
        <dbReference type="Proteomes" id="UP000225706"/>
    </source>
</evidence>
<dbReference type="PANTHER" id="PTHR47978">
    <property type="match status" value="1"/>
</dbReference>
<dbReference type="SMART" id="SM00175">
    <property type="entry name" value="RAB"/>
    <property type="match status" value="1"/>
</dbReference>
<dbReference type="STRING" id="50429.A0A2B4RH06"/>
<dbReference type="InterPro" id="IPR001806">
    <property type="entry name" value="Small_GTPase"/>
</dbReference>
<feature type="region of interest" description="Disordered" evidence="3">
    <location>
        <begin position="205"/>
        <end position="248"/>
    </location>
</feature>